<dbReference type="PANTHER" id="PTHR34223:SF83">
    <property type="entry name" value="F-BOX DOMAIN-CONTAINING PROTEIN"/>
    <property type="match status" value="1"/>
</dbReference>
<dbReference type="AlphaFoldDB" id="A0A151S7K5"/>
<accession>A0A151S7K5</accession>
<evidence type="ECO:0000313" key="2">
    <source>
        <dbReference type="EMBL" id="KYP50748.1"/>
    </source>
</evidence>
<dbReference type="InterPro" id="IPR032675">
    <property type="entry name" value="LRR_dom_sf"/>
</dbReference>
<dbReference type="OrthoDB" id="976179at2759"/>
<evidence type="ECO:0000313" key="3">
    <source>
        <dbReference type="Proteomes" id="UP000075243"/>
    </source>
</evidence>
<dbReference type="EMBL" id="KQ483449">
    <property type="protein sequence ID" value="KYP50748.1"/>
    <property type="molecule type" value="Genomic_DNA"/>
</dbReference>
<keyword evidence="3" id="KW-1185">Reference proteome</keyword>
<dbReference type="Pfam" id="PF00646">
    <property type="entry name" value="F-box"/>
    <property type="match status" value="1"/>
</dbReference>
<dbReference type="CDD" id="cd22160">
    <property type="entry name" value="F-box_AtFBL13-like"/>
    <property type="match status" value="1"/>
</dbReference>
<dbReference type="InterPro" id="IPR053781">
    <property type="entry name" value="F-box_AtFBL13-like"/>
</dbReference>
<proteinExistence type="predicted"/>
<dbReference type="STRING" id="3821.A0A151S7K5"/>
<dbReference type="Gene3D" id="3.80.10.10">
    <property type="entry name" value="Ribonuclease Inhibitor"/>
    <property type="match status" value="1"/>
</dbReference>
<dbReference type="InterPro" id="IPR053197">
    <property type="entry name" value="F-box_SCFL_complex_component"/>
</dbReference>
<dbReference type="InterPro" id="IPR001810">
    <property type="entry name" value="F-box_dom"/>
</dbReference>
<dbReference type="InterPro" id="IPR055357">
    <property type="entry name" value="LRR_At1g61320_AtMIF1"/>
</dbReference>
<dbReference type="InterPro" id="IPR036047">
    <property type="entry name" value="F-box-like_dom_sf"/>
</dbReference>
<dbReference type="Pfam" id="PF23622">
    <property type="entry name" value="LRR_At1g61320_AtMIF1"/>
    <property type="match status" value="1"/>
</dbReference>
<protein>
    <submittedName>
        <fullName evidence="2">F-box protein At2g39490 family</fullName>
    </submittedName>
</protein>
<dbReference type="Gramene" id="C.cajan_25853.t">
    <property type="protein sequence ID" value="C.cajan_25853.t"/>
    <property type="gene ID" value="C.cajan_25853"/>
</dbReference>
<reference evidence="2" key="1">
    <citation type="journal article" date="2012" name="Nat. Biotechnol.">
        <title>Draft genome sequence of pigeonpea (Cajanus cajan), an orphan legume crop of resource-poor farmers.</title>
        <authorList>
            <person name="Varshney R.K."/>
            <person name="Chen W."/>
            <person name="Li Y."/>
            <person name="Bharti A.K."/>
            <person name="Saxena R.K."/>
            <person name="Schlueter J.A."/>
            <person name="Donoghue M.T."/>
            <person name="Azam S."/>
            <person name="Fan G."/>
            <person name="Whaley A.M."/>
            <person name="Farmer A.D."/>
            <person name="Sheridan J."/>
            <person name="Iwata A."/>
            <person name="Tuteja R."/>
            <person name="Penmetsa R.V."/>
            <person name="Wu W."/>
            <person name="Upadhyaya H.D."/>
            <person name="Yang S.P."/>
            <person name="Shah T."/>
            <person name="Saxena K.B."/>
            <person name="Michael T."/>
            <person name="McCombie W.R."/>
            <person name="Yang B."/>
            <person name="Zhang G."/>
            <person name="Yang H."/>
            <person name="Wang J."/>
            <person name="Spillane C."/>
            <person name="Cook D.R."/>
            <person name="May G.D."/>
            <person name="Xu X."/>
            <person name="Jackson S.A."/>
        </authorList>
    </citation>
    <scope>NUCLEOTIDE SEQUENCE [LARGE SCALE GENOMIC DNA]</scope>
</reference>
<dbReference type="PANTHER" id="PTHR34223">
    <property type="entry name" value="OS11G0201299 PROTEIN"/>
    <property type="match status" value="1"/>
</dbReference>
<dbReference type="SUPFAM" id="SSF81383">
    <property type="entry name" value="F-box domain"/>
    <property type="match status" value="1"/>
</dbReference>
<dbReference type="PROSITE" id="PS50181">
    <property type="entry name" value="FBOX"/>
    <property type="match status" value="1"/>
</dbReference>
<dbReference type="SMART" id="SM00256">
    <property type="entry name" value="FBOX"/>
    <property type="match status" value="1"/>
</dbReference>
<organism evidence="2 3">
    <name type="scientific">Cajanus cajan</name>
    <name type="common">Pigeon pea</name>
    <name type="synonym">Cajanus indicus</name>
    <dbReference type="NCBI Taxonomy" id="3821"/>
    <lineage>
        <taxon>Eukaryota</taxon>
        <taxon>Viridiplantae</taxon>
        <taxon>Streptophyta</taxon>
        <taxon>Embryophyta</taxon>
        <taxon>Tracheophyta</taxon>
        <taxon>Spermatophyta</taxon>
        <taxon>Magnoliopsida</taxon>
        <taxon>eudicotyledons</taxon>
        <taxon>Gunneridae</taxon>
        <taxon>Pentapetalae</taxon>
        <taxon>rosids</taxon>
        <taxon>fabids</taxon>
        <taxon>Fabales</taxon>
        <taxon>Fabaceae</taxon>
        <taxon>Papilionoideae</taxon>
        <taxon>50 kb inversion clade</taxon>
        <taxon>NPAAA clade</taxon>
        <taxon>indigoferoid/millettioid clade</taxon>
        <taxon>Phaseoleae</taxon>
        <taxon>Cajanus</taxon>
    </lineage>
</organism>
<dbReference type="Proteomes" id="UP000075243">
    <property type="component" value="Unassembled WGS sequence"/>
</dbReference>
<dbReference type="SUPFAM" id="SSF52058">
    <property type="entry name" value="L domain-like"/>
    <property type="match status" value="1"/>
</dbReference>
<gene>
    <name evidence="2" type="ORF">KK1_027437</name>
</gene>
<feature type="domain" description="F-box" evidence="1">
    <location>
        <begin position="3"/>
        <end position="39"/>
    </location>
</feature>
<dbReference type="OMA" id="NDHIPRR"/>
<name>A0A151S7K5_CAJCA</name>
<sequence length="391" mass="44884">MGKDMLSNLPDEILGRIVSFLPNESALETSLLSTRWRDLWNEVLVRHGTEEDIIGVVAGFMTRFEEVDPLKHPRKLQFHFAEEGVVSATVANNNKLMLEFSPWKEELQMGYYELVFNLSKQQNITTYQCFPFTFSVKTLYLKSVSSFTSEVATSIISNLDHLENLVIIHCKGLQTLSIDSTSELHKLTILDCLELKSLHLKTSKLKSFRYRGPLPLIRPEYHFNLSDAMLDFRLGFSCSGLKTKDFDATLLTIKNSEVLTLCRWTFEELIWPSISPLSGSFRFYKLRELWWIDNYEYNMDALFFFLKLCPSLEQLFVTIDPESYSAGRSNSCSMKGTKCTELENLKLIKFMGFTSRKDEISLAKCLIHLIKGKPPNIKSSDGSCLDAMFVQ</sequence>
<evidence type="ECO:0000259" key="1">
    <source>
        <dbReference type="PROSITE" id="PS50181"/>
    </source>
</evidence>
<dbReference type="Gene3D" id="1.20.1280.50">
    <property type="match status" value="1"/>
</dbReference>